<keyword evidence="2" id="KW-0812">Transmembrane</keyword>
<sequence>MSTTENAQARAHDDELRHRRRGKFRPDALEQQYAIPAPSGKGAYSSIDDLSFAFASLDRTIYSFLVSAIHELEFDELELEGLPPSVGGVKDVPEWIKFLKDNRNLYSHASGTGFTRPKEHLREMLATADWAFADILCRRSLILSRGQPDLRSRTMTLITDFIIDLENYGRNIPDLLAESVEHRQFDVGMAAVFRRKWIILDSILDYYHQTTGTERRGPPNWLYMSDIIKGRTTTSESPLPDQLNRISSSLWLSLLVFLVSIPTVALAWQYSTHESGTPHDADFWFQIQNSCMTILNFAILAIPIWRSKALPEKMSFWIWVLLIGASLCVGVAPVIYLFGPTEWSSFMSIVAGIVQAFLTLQIALVADIAASTGGKSVKKD</sequence>
<organism evidence="3 4">
    <name type="scientific">Lepraria finkii</name>
    <dbReference type="NCBI Taxonomy" id="1340010"/>
    <lineage>
        <taxon>Eukaryota</taxon>
        <taxon>Fungi</taxon>
        <taxon>Dikarya</taxon>
        <taxon>Ascomycota</taxon>
        <taxon>Pezizomycotina</taxon>
        <taxon>Lecanoromycetes</taxon>
        <taxon>OSLEUM clade</taxon>
        <taxon>Lecanoromycetidae</taxon>
        <taxon>Lecanorales</taxon>
        <taxon>Lecanorineae</taxon>
        <taxon>Stereocaulaceae</taxon>
        <taxon>Lepraria</taxon>
    </lineage>
</organism>
<feature type="transmembrane region" description="Helical" evidence="2">
    <location>
        <begin position="345"/>
        <end position="370"/>
    </location>
</feature>
<gene>
    <name evidence="3" type="ORF">ABVK25_001319</name>
</gene>
<evidence type="ECO:0000256" key="2">
    <source>
        <dbReference type="SAM" id="Phobius"/>
    </source>
</evidence>
<feature type="transmembrane region" description="Helical" evidence="2">
    <location>
        <begin position="250"/>
        <end position="271"/>
    </location>
</feature>
<evidence type="ECO:0000256" key="1">
    <source>
        <dbReference type="SAM" id="MobiDB-lite"/>
    </source>
</evidence>
<dbReference type="Proteomes" id="UP001590951">
    <property type="component" value="Unassembled WGS sequence"/>
</dbReference>
<evidence type="ECO:0000313" key="3">
    <source>
        <dbReference type="EMBL" id="KAL2058591.1"/>
    </source>
</evidence>
<evidence type="ECO:0000313" key="4">
    <source>
        <dbReference type="Proteomes" id="UP001590951"/>
    </source>
</evidence>
<feature type="transmembrane region" description="Helical" evidence="2">
    <location>
        <begin position="316"/>
        <end position="339"/>
    </location>
</feature>
<dbReference type="EMBL" id="JBHFEH010000002">
    <property type="protein sequence ID" value="KAL2058591.1"/>
    <property type="molecule type" value="Genomic_DNA"/>
</dbReference>
<proteinExistence type="predicted"/>
<name>A0ABR4BP53_9LECA</name>
<feature type="transmembrane region" description="Helical" evidence="2">
    <location>
        <begin position="283"/>
        <end position="304"/>
    </location>
</feature>
<keyword evidence="2" id="KW-0472">Membrane</keyword>
<feature type="region of interest" description="Disordered" evidence="1">
    <location>
        <begin position="1"/>
        <end position="23"/>
    </location>
</feature>
<protein>
    <submittedName>
        <fullName evidence="3">Uncharacterized protein</fullName>
    </submittedName>
</protein>
<comment type="caution">
    <text evidence="3">The sequence shown here is derived from an EMBL/GenBank/DDBJ whole genome shotgun (WGS) entry which is preliminary data.</text>
</comment>
<reference evidence="3 4" key="1">
    <citation type="submission" date="2024-09" db="EMBL/GenBank/DDBJ databases">
        <title>Rethinking Asexuality: The Enigmatic Case of Functional Sexual Genes in Lepraria (Stereocaulaceae).</title>
        <authorList>
            <person name="Doellman M."/>
            <person name="Sun Y."/>
            <person name="Barcenas-Pena A."/>
            <person name="Lumbsch H.T."/>
            <person name="Grewe F."/>
        </authorList>
    </citation>
    <scope>NUCLEOTIDE SEQUENCE [LARGE SCALE GENOMIC DNA]</scope>
    <source>
        <strain evidence="3 4">Grewe 0041</strain>
    </source>
</reference>
<accession>A0ABR4BP53</accession>
<keyword evidence="4" id="KW-1185">Reference proteome</keyword>
<keyword evidence="2" id="KW-1133">Transmembrane helix</keyword>